<dbReference type="InterPro" id="IPR001194">
    <property type="entry name" value="cDENN_dom"/>
</dbReference>
<dbReference type="Gene3D" id="3.40.50.11500">
    <property type="match status" value="1"/>
</dbReference>
<dbReference type="EMBL" id="VXIV02003199">
    <property type="protein sequence ID" value="KAF6020010.1"/>
    <property type="molecule type" value="Genomic_DNA"/>
</dbReference>
<dbReference type="GO" id="GO:0031410">
    <property type="term" value="C:cytoplasmic vesicle"/>
    <property type="evidence" value="ECO:0007669"/>
    <property type="project" value="TreeGrafter"/>
</dbReference>
<evidence type="ECO:0000313" key="6">
    <source>
        <dbReference type="Proteomes" id="UP000593567"/>
    </source>
</evidence>
<dbReference type="PROSITE" id="PS50211">
    <property type="entry name" value="DENN"/>
    <property type="match status" value="1"/>
</dbReference>
<protein>
    <submittedName>
        <fullName evidence="5">Uncharacterized protein</fullName>
    </submittedName>
</protein>
<dbReference type="GO" id="GO:0005085">
    <property type="term" value="F:guanyl-nucleotide exchange factor activity"/>
    <property type="evidence" value="ECO:0007669"/>
    <property type="project" value="UniProtKB-KW"/>
</dbReference>
<keyword evidence="6" id="KW-1185">Reference proteome</keyword>
<dbReference type="InterPro" id="IPR043153">
    <property type="entry name" value="DENN_C"/>
</dbReference>
<keyword evidence="1" id="KW-0344">Guanine-nucleotide releasing factor</keyword>
<dbReference type="SMART" id="SM00800">
    <property type="entry name" value="uDENN"/>
    <property type="match status" value="1"/>
</dbReference>
<evidence type="ECO:0000259" key="3">
    <source>
        <dbReference type="PROSITE" id="PS50211"/>
    </source>
</evidence>
<feature type="domain" description="MABP" evidence="4">
    <location>
        <begin position="35"/>
        <end position="191"/>
    </location>
</feature>
<accession>A0A7J7J1F9</accession>
<dbReference type="InterPro" id="IPR005113">
    <property type="entry name" value="uDENN_dom"/>
</dbReference>
<dbReference type="Pfam" id="PF03455">
    <property type="entry name" value="dDENN"/>
    <property type="match status" value="1"/>
</dbReference>
<dbReference type="PROSITE" id="PS51498">
    <property type="entry name" value="MABP"/>
    <property type="match status" value="1"/>
</dbReference>
<dbReference type="Gene3D" id="2.100.10.50">
    <property type="match status" value="1"/>
</dbReference>
<dbReference type="InterPro" id="IPR023341">
    <property type="entry name" value="MABP"/>
</dbReference>
<dbReference type="InterPro" id="IPR005112">
    <property type="entry name" value="dDENN_dom"/>
</dbReference>
<feature type="region of interest" description="Disordered" evidence="2">
    <location>
        <begin position="989"/>
        <end position="1017"/>
    </location>
</feature>
<dbReference type="Proteomes" id="UP000593567">
    <property type="component" value="Unassembled WGS sequence"/>
</dbReference>
<comment type="caution">
    <text evidence="5">The sequence shown here is derived from an EMBL/GenBank/DDBJ whole genome shotgun (WGS) entry which is preliminary data.</text>
</comment>
<dbReference type="Pfam" id="PF02141">
    <property type="entry name" value="DENN"/>
    <property type="match status" value="1"/>
</dbReference>
<dbReference type="InterPro" id="IPR051696">
    <property type="entry name" value="DENN_Domain_GEFs"/>
</dbReference>
<evidence type="ECO:0000256" key="2">
    <source>
        <dbReference type="SAM" id="MobiDB-lite"/>
    </source>
</evidence>
<dbReference type="GO" id="GO:0032483">
    <property type="term" value="P:regulation of Rab protein signal transduction"/>
    <property type="evidence" value="ECO:0007669"/>
    <property type="project" value="TreeGrafter"/>
</dbReference>
<dbReference type="PANTHER" id="PTHR12296:SF30">
    <property type="entry name" value="DENN DOMAIN-CONTAINING PROTEIN CRAG"/>
    <property type="match status" value="1"/>
</dbReference>
<evidence type="ECO:0000256" key="1">
    <source>
        <dbReference type="ARBA" id="ARBA00022658"/>
    </source>
</evidence>
<organism evidence="5 6">
    <name type="scientific">Bugula neritina</name>
    <name type="common">Brown bryozoan</name>
    <name type="synonym">Sertularia neritina</name>
    <dbReference type="NCBI Taxonomy" id="10212"/>
    <lineage>
        <taxon>Eukaryota</taxon>
        <taxon>Metazoa</taxon>
        <taxon>Spiralia</taxon>
        <taxon>Lophotrochozoa</taxon>
        <taxon>Bryozoa</taxon>
        <taxon>Gymnolaemata</taxon>
        <taxon>Cheilostomatida</taxon>
        <taxon>Flustrina</taxon>
        <taxon>Buguloidea</taxon>
        <taxon>Bugulidae</taxon>
        <taxon>Bugula</taxon>
    </lineage>
</organism>
<proteinExistence type="predicted"/>
<gene>
    <name evidence="5" type="ORF">EB796_021670</name>
</gene>
<dbReference type="OrthoDB" id="75250at2759"/>
<dbReference type="InterPro" id="IPR037516">
    <property type="entry name" value="Tripartite_DENN"/>
</dbReference>
<name>A0A7J7J1F9_BUGNE</name>
<dbReference type="AlphaFoldDB" id="A0A7J7J1F9"/>
<reference evidence="5" key="1">
    <citation type="submission" date="2020-06" db="EMBL/GenBank/DDBJ databases">
        <title>Draft genome of Bugula neritina, a colonial animal packing powerful symbionts and potential medicines.</title>
        <authorList>
            <person name="Rayko M."/>
        </authorList>
    </citation>
    <scope>NUCLEOTIDE SEQUENCE [LARGE SCALE GENOMIC DNA]</scope>
    <source>
        <strain evidence="5">Kwan_BN1</strain>
    </source>
</reference>
<sequence length="1075" mass="120125">MSNERVTDYFIVAGLPEKPVHLEDTSGDLKPTSKNESITDVCVIIPQYGEECPPGYRPLLHTPTGEIADLNHGSIRSPEVFICLRRGRDKSPLIDIGVLYEGTERVLEGCEVIYTTPYGRPANINNTSSRMYLTYRRADEAANSDILAVTDICVINASKGEKAPHSFCKIDKNLNQGMMSSSVYLCYKKSMRKDYAIAYEPGVLSRYPAWDWPDFPLPESSVAMFGLPMGAMLESLPDRAAQPKSVFSTFVLTGLDGKKVYGAAVTFYELYKDSEKLTTEQSKTLGLHLKKKRRVYVNKAICVLAKRPFFSAFRTFLQFIYRETLNGKPKDLPVERLISHFMWEVPFPSPERPRVLAQLSDNSTATINLPDESPIPLSGSSFSTMLRNLGVENTISLLTMVLLEKKILIHSLRPAVLTGVIEAVGSMIFPFSWQCPYIPLCPLGISEVLFAPLPYIVGVDSRYFDLYDPPPEVACVDLDTNTISKPSDNKLLPKRPTKVLRATLEKYYYEAEERGHGHATDDKSLAAEPIYRYINASDVNQKSLRYQHPGSFLRFMAAILKGYKNFLLPITTAPSEAAATSVKQLFDVKGFIKSRDKAYHKLFEQMVRTQAFTRFIEERSFNTRGDTSFLFFDECTENVDENYDIPKLLEIDPYKSDRTVYISPPLPDGTLTPPYTYDYFPNTFNSELFLNREKPADVPGVDSTLLADKKTFIAKRSKVEVKASLKVASASRKGVASSTLWSKCLVNNTFSLWFVHLPSFILASQSPLSTMRAACAILKKLQEYRLYTPDEMPYCTMMQLCGIYKLPVLAVLVLCEMRSINLPANAVTYGYYNQAVLESKWPSETSNALVKWRRIRHLVMAISQLKAALKNKKSQDDVDSLSRESVASDEIIPAAKTHKDDVISTASDVGYGSMSQEDIHKSGPKTVTSAKVASAGKGNDVFRIKMGCIIKRSVDRENGNSPLFLGSYYSSAGLLITTDRALQKISLSNSLSSDSKDGKRKRHKSAGDSLKQATKQAASDLHYSPLVEVDSSVTPLTETPLPSVEEAVVSHTPNHLPLDLHQYLVNQKEYLAPQC</sequence>
<dbReference type="SMART" id="SM00801">
    <property type="entry name" value="dDENN"/>
    <property type="match status" value="1"/>
</dbReference>
<feature type="domain" description="UDENN" evidence="3">
    <location>
        <begin position="183"/>
        <end position="627"/>
    </location>
</feature>
<dbReference type="Pfam" id="PF03456">
    <property type="entry name" value="uDENN"/>
    <property type="match status" value="1"/>
</dbReference>
<dbReference type="PANTHER" id="PTHR12296">
    <property type="entry name" value="DENN DOMAIN-CONTAINING PROTEIN 4"/>
    <property type="match status" value="1"/>
</dbReference>
<dbReference type="SMART" id="SM00799">
    <property type="entry name" value="DENN"/>
    <property type="match status" value="1"/>
</dbReference>
<evidence type="ECO:0000259" key="4">
    <source>
        <dbReference type="PROSITE" id="PS51498"/>
    </source>
</evidence>
<evidence type="ECO:0000313" key="5">
    <source>
        <dbReference type="EMBL" id="KAF6020010.1"/>
    </source>
</evidence>